<comment type="subcellular location">
    <subcellularLocation>
        <location evidence="1">Membrane</location>
        <topology evidence="1">Multi-pass membrane protein</topology>
    </subcellularLocation>
</comment>
<feature type="domain" description="Fatty acid desaturase" evidence="15">
    <location>
        <begin position="2"/>
        <end position="154"/>
    </location>
</feature>
<feature type="transmembrane region" description="Helical" evidence="14">
    <location>
        <begin position="67"/>
        <end position="87"/>
    </location>
</feature>
<dbReference type="PANTHER" id="PTHR11351">
    <property type="entry name" value="ACYL-COA DESATURASE"/>
    <property type="match status" value="1"/>
</dbReference>
<evidence type="ECO:0000256" key="10">
    <source>
        <dbReference type="ARBA" id="ARBA00023098"/>
    </source>
</evidence>
<feature type="transmembrane region" description="Helical" evidence="14">
    <location>
        <begin position="210"/>
        <end position="232"/>
    </location>
</feature>
<comment type="cofactor">
    <cofactor evidence="13">
        <name>Fe(2+)</name>
        <dbReference type="ChEBI" id="CHEBI:29033"/>
    </cofactor>
</comment>
<evidence type="ECO:0000313" key="17">
    <source>
        <dbReference type="Proteomes" id="UP000759131"/>
    </source>
</evidence>
<keyword evidence="3 13" id="KW-0444">Lipid biosynthesis</keyword>
<evidence type="ECO:0000256" key="2">
    <source>
        <dbReference type="ARBA" id="ARBA00009295"/>
    </source>
</evidence>
<keyword evidence="7 14" id="KW-1133">Transmembrane helix</keyword>
<dbReference type="EMBL" id="OC863152">
    <property type="protein sequence ID" value="CAD7630809.1"/>
    <property type="molecule type" value="Genomic_DNA"/>
</dbReference>
<keyword evidence="12 13" id="KW-0275">Fatty acid biosynthesis</keyword>
<dbReference type="CDD" id="cd03505">
    <property type="entry name" value="Delta9-FADS-like"/>
    <property type="match status" value="1"/>
</dbReference>
<proteinExistence type="inferred from homology"/>
<evidence type="ECO:0000256" key="1">
    <source>
        <dbReference type="ARBA" id="ARBA00004141"/>
    </source>
</evidence>
<dbReference type="InterPro" id="IPR005804">
    <property type="entry name" value="FA_desaturase_dom"/>
</dbReference>
<evidence type="ECO:0000256" key="14">
    <source>
        <dbReference type="SAM" id="Phobius"/>
    </source>
</evidence>
<evidence type="ECO:0000256" key="8">
    <source>
        <dbReference type="ARBA" id="ARBA00023002"/>
    </source>
</evidence>
<dbReference type="GO" id="GO:0004768">
    <property type="term" value="F:stearoyl-CoA 9-desaturase activity"/>
    <property type="evidence" value="ECO:0007669"/>
    <property type="project" value="TreeGrafter"/>
</dbReference>
<feature type="non-terminal residue" evidence="16">
    <location>
        <position position="1"/>
    </location>
</feature>
<reference evidence="16" key="1">
    <citation type="submission" date="2020-11" db="EMBL/GenBank/DDBJ databases">
        <authorList>
            <person name="Tran Van P."/>
        </authorList>
    </citation>
    <scope>NUCLEOTIDE SEQUENCE</scope>
</reference>
<dbReference type="PANTHER" id="PTHR11351:SF31">
    <property type="entry name" value="DESATURASE 1, ISOFORM A-RELATED"/>
    <property type="match status" value="1"/>
</dbReference>
<evidence type="ECO:0000256" key="11">
    <source>
        <dbReference type="ARBA" id="ARBA00023136"/>
    </source>
</evidence>
<evidence type="ECO:0000256" key="9">
    <source>
        <dbReference type="ARBA" id="ARBA00023004"/>
    </source>
</evidence>
<keyword evidence="8 13" id="KW-0560">Oxidoreductase</keyword>
<keyword evidence="10" id="KW-0443">Lipid metabolism</keyword>
<evidence type="ECO:0000256" key="3">
    <source>
        <dbReference type="ARBA" id="ARBA00022516"/>
    </source>
</evidence>
<dbReference type="EMBL" id="CAJPIZ010008577">
    <property type="protein sequence ID" value="CAG2111239.1"/>
    <property type="molecule type" value="Genomic_DNA"/>
</dbReference>
<keyword evidence="17" id="KW-1185">Reference proteome</keyword>
<keyword evidence="9" id="KW-0408">Iron</keyword>
<gene>
    <name evidence="16" type="ORF">OSB1V03_LOCUS11221</name>
</gene>
<evidence type="ECO:0000256" key="12">
    <source>
        <dbReference type="ARBA" id="ARBA00023160"/>
    </source>
</evidence>
<evidence type="ECO:0000256" key="4">
    <source>
        <dbReference type="ARBA" id="ARBA00022692"/>
    </source>
</evidence>
<evidence type="ECO:0000259" key="15">
    <source>
        <dbReference type="Pfam" id="PF00487"/>
    </source>
</evidence>
<dbReference type="GO" id="GO:0005789">
    <property type="term" value="C:endoplasmic reticulum membrane"/>
    <property type="evidence" value="ECO:0007669"/>
    <property type="project" value="TreeGrafter"/>
</dbReference>
<dbReference type="GO" id="GO:0005506">
    <property type="term" value="F:iron ion binding"/>
    <property type="evidence" value="ECO:0007669"/>
    <property type="project" value="TreeGrafter"/>
</dbReference>
<evidence type="ECO:0000313" key="16">
    <source>
        <dbReference type="EMBL" id="CAD7630809.1"/>
    </source>
</evidence>
<dbReference type="InterPro" id="IPR015876">
    <property type="entry name" value="Acyl-CoA_DS"/>
</dbReference>
<comment type="domain">
    <text evidence="13">The histidine box domains are involved in binding the catalytic metal ions.</text>
</comment>
<evidence type="ECO:0000256" key="5">
    <source>
        <dbReference type="ARBA" id="ARBA00022723"/>
    </source>
</evidence>
<protein>
    <recommendedName>
        <fullName evidence="15">Fatty acid desaturase domain-containing protein</fullName>
    </recommendedName>
</protein>
<comment type="similarity">
    <text evidence="2 13">Belongs to the fatty acid desaturase type 1 family.</text>
</comment>
<dbReference type="AlphaFoldDB" id="A0A7R9KYX2"/>
<evidence type="ECO:0000256" key="7">
    <source>
        <dbReference type="ARBA" id="ARBA00022989"/>
    </source>
</evidence>
<dbReference type="PROSITE" id="PS00476">
    <property type="entry name" value="FATTY_ACID_DESATUR_1"/>
    <property type="match status" value="1"/>
</dbReference>
<dbReference type="GO" id="GO:0006636">
    <property type="term" value="P:unsaturated fatty acid biosynthetic process"/>
    <property type="evidence" value="ECO:0007669"/>
    <property type="project" value="TreeGrafter"/>
</dbReference>
<dbReference type="OrthoDB" id="10260134at2759"/>
<dbReference type="Pfam" id="PF00487">
    <property type="entry name" value="FA_desaturase"/>
    <property type="match status" value="1"/>
</dbReference>
<evidence type="ECO:0000256" key="6">
    <source>
        <dbReference type="ARBA" id="ARBA00022832"/>
    </source>
</evidence>
<evidence type="ECO:0000256" key="13">
    <source>
        <dbReference type="RuleBase" id="RU000581"/>
    </source>
</evidence>
<sequence length="238" mass="27887">YEWCRDHRVHHRYSDTDADPHNINRGFFFAHMGWLMCRKHPEVIEQGKLVDMSDLAANPVISLQRKFYVPLVALIWAAFPTLTPYYLWGEGLWEAWFVCVMFRYVLILNITWCVNSAAHYWGYKPYDKTINPVECNIRHVMFGEGFHNYHHTFPWDYKASEYGPLDGFNPATMFINTMAVLGQAYDLRQPSADMIGERRKRTGDMGHKKLSMVWEMCTALATVLIIISPLLIRLTQPY</sequence>
<dbReference type="InterPro" id="IPR001522">
    <property type="entry name" value="FADS-1_CS"/>
</dbReference>
<keyword evidence="4 13" id="KW-0812">Transmembrane</keyword>
<dbReference type="PRINTS" id="PR00075">
    <property type="entry name" value="FACDDSATRASE"/>
</dbReference>
<organism evidence="16">
    <name type="scientific">Medioppia subpectinata</name>
    <dbReference type="NCBI Taxonomy" id="1979941"/>
    <lineage>
        <taxon>Eukaryota</taxon>
        <taxon>Metazoa</taxon>
        <taxon>Ecdysozoa</taxon>
        <taxon>Arthropoda</taxon>
        <taxon>Chelicerata</taxon>
        <taxon>Arachnida</taxon>
        <taxon>Acari</taxon>
        <taxon>Acariformes</taxon>
        <taxon>Sarcoptiformes</taxon>
        <taxon>Oribatida</taxon>
        <taxon>Brachypylina</taxon>
        <taxon>Oppioidea</taxon>
        <taxon>Oppiidae</taxon>
        <taxon>Medioppia</taxon>
    </lineage>
</organism>
<keyword evidence="5" id="KW-0479">Metal-binding</keyword>
<accession>A0A7R9KYX2</accession>
<name>A0A7R9KYX2_9ACAR</name>
<keyword evidence="11 14" id="KW-0472">Membrane</keyword>
<keyword evidence="6" id="KW-0276">Fatty acid metabolism</keyword>
<dbReference type="Proteomes" id="UP000759131">
    <property type="component" value="Unassembled WGS sequence"/>
</dbReference>
<feature type="transmembrane region" description="Helical" evidence="14">
    <location>
        <begin position="93"/>
        <end position="114"/>
    </location>
</feature>